<accession>A0A9X2VXC1</accession>
<sequence length="433" mass="46440">MTEPKTPAPIQESQQAPAKVETKPVPVKAVPTKVEGKAPAKTTRDKAPAKPVAAPAEGKPVKAPAKAKVEEPVQVRPDKDVWSRLATANNSSRTVNELLKKAGVSGWSVTRQPMAALVPSDKCTDCDQVSGRKHTSGCPMLADYPNDKGLVEPDHTTVPVAAPGVWSLVMVDKAEEFGFRHIGHTIREANPVPIEVRGSILTEILKSTGAKTGPAGPLWDSTGAFASVRVPDMVPVGKVDTVEMRAVLVNSLVPGRGSVLRVMPVHTGTHTVIPVVLPDLSDRVELTPDNNSDTRITEASEALDLFTRFAEGFGEIATKLSHKKMTAQQFETFADTVLKDKPQPGAGKALFDLYDLRSGVVGKLFRGEVDLTEKIKSTRWAALLAVLCWTQTVKPVKPGTEDARKARDMAVLFPARESSNTAQTALNLLSEGL</sequence>
<evidence type="ECO:0000313" key="2">
    <source>
        <dbReference type="EMBL" id="MCS7484671.1"/>
    </source>
</evidence>
<proteinExistence type="predicted"/>
<feature type="compositionally biased region" description="Low complexity" evidence="1">
    <location>
        <begin position="49"/>
        <end position="66"/>
    </location>
</feature>
<comment type="caution">
    <text evidence="2">The sequence shown here is derived from an EMBL/GenBank/DDBJ whole genome shotgun (WGS) entry which is preliminary data.</text>
</comment>
<evidence type="ECO:0000313" key="3">
    <source>
        <dbReference type="Proteomes" id="UP001141259"/>
    </source>
</evidence>
<dbReference type="Pfam" id="PF06067">
    <property type="entry name" value="DUF932"/>
    <property type="match status" value="1"/>
</dbReference>
<dbReference type="Proteomes" id="UP001141259">
    <property type="component" value="Unassembled WGS sequence"/>
</dbReference>
<dbReference type="AlphaFoldDB" id="A0A9X2VXC1"/>
<feature type="region of interest" description="Disordered" evidence="1">
    <location>
        <begin position="1"/>
        <end position="73"/>
    </location>
</feature>
<dbReference type="EMBL" id="JANYMP010000051">
    <property type="protein sequence ID" value="MCS7484671.1"/>
    <property type="molecule type" value="Genomic_DNA"/>
</dbReference>
<feature type="compositionally biased region" description="Low complexity" evidence="1">
    <location>
        <begin position="16"/>
        <end position="33"/>
    </location>
</feature>
<name>A0A9X2VXC1_9PSEU</name>
<protein>
    <submittedName>
        <fullName evidence="2">DUF932 domain-containing protein</fullName>
    </submittedName>
</protein>
<dbReference type="RefSeq" id="WP_259630117.1">
    <property type="nucleotide sequence ID" value="NZ_JANYMP010000051.1"/>
</dbReference>
<evidence type="ECO:0000256" key="1">
    <source>
        <dbReference type="SAM" id="MobiDB-lite"/>
    </source>
</evidence>
<feature type="compositionally biased region" description="Basic and acidic residues" evidence="1">
    <location>
        <begin position="34"/>
        <end position="48"/>
    </location>
</feature>
<dbReference type="InterPro" id="IPR026325">
    <property type="entry name" value="DUF932"/>
</dbReference>
<keyword evidence="3" id="KW-1185">Reference proteome</keyword>
<reference evidence="2" key="1">
    <citation type="submission" date="2022-08" db="EMBL/GenBank/DDBJ databases">
        <authorList>
            <person name="Tistechok S."/>
            <person name="Samborskyy M."/>
            <person name="Roman I."/>
        </authorList>
    </citation>
    <scope>NUCLEOTIDE SEQUENCE</scope>
    <source>
        <strain evidence="2">DSM 103496</strain>
    </source>
</reference>
<organism evidence="2 3">
    <name type="scientific">Umezawaea endophytica</name>
    <dbReference type="NCBI Taxonomy" id="1654476"/>
    <lineage>
        <taxon>Bacteria</taxon>
        <taxon>Bacillati</taxon>
        <taxon>Actinomycetota</taxon>
        <taxon>Actinomycetes</taxon>
        <taxon>Pseudonocardiales</taxon>
        <taxon>Pseudonocardiaceae</taxon>
        <taxon>Umezawaea</taxon>
    </lineage>
</organism>
<gene>
    <name evidence="2" type="ORF">NZH93_48255</name>
</gene>